<dbReference type="Gene3D" id="2.160.20.10">
    <property type="entry name" value="Single-stranded right-handed beta-helix, Pectin lyase-like"/>
    <property type="match status" value="1"/>
</dbReference>
<dbReference type="InterPro" id="IPR014867">
    <property type="entry name" value="Spore_coat_CotH_CotH2/3/7"/>
</dbReference>
<dbReference type="InterPro" id="IPR006626">
    <property type="entry name" value="PbH1"/>
</dbReference>
<dbReference type="InterPro" id="IPR012334">
    <property type="entry name" value="Pectin_lyas_fold"/>
</dbReference>
<dbReference type="SUPFAM" id="SSF51126">
    <property type="entry name" value="Pectin lyase-like"/>
    <property type="match status" value="1"/>
</dbReference>
<feature type="non-terminal residue" evidence="2">
    <location>
        <position position="615"/>
    </location>
</feature>
<evidence type="ECO:0000313" key="2">
    <source>
        <dbReference type="EMBL" id="SVB32427.1"/>
    </source>
</evidence>
<dbReference type="AlphaFoldDB" id="A0A382D4A9"/>
<proteinExistence type="predicted"/>
<evidence type="ECO:0000259" key="1">
    <source>
        <dbReference type="Pfam" id="PF13229"/>
    </source>
</evidence>
<dbReference type="InterPro" id="IPR039448">
    <property type="entry name" value="Beta_helix"/>
</dbReference>
<accession>A0A382D4A9</accession>
<protein>
    <recommendedName>
        <fullName evidence="1">Right handed beta helix domain-containing protein</fullName>
    </recommendedName>
</protein>
<name>A0A382D4A9_9ZZZZ</name>
<dbReference type="EMBL" id="UINC01037236">
    <property type="protein sequence ID" value="SVB32427.1"/>
    <property type="molecule type" value="Genomic_DNA"/>
</dbReference>
<feature type="non-terminal residue" evidence="2">
    <location>
        <position position="1"/>
    </location>
</feature>
<organism evidence="2">
    <name type="scientific">marine metagenome</name>
    <dbReference type="NCBI Taxonomy" id="408172"/>
    <lineage>
        <taxon>unclassified sequences</taxon>
        <taxon>metagenomes</taxon>
        <taxon>ecological metagenomes</taxon>
    </lineage>
</organism>
<dbReference type="Pfam" id="PF08757">
    <property type="entry name" value="CotH"/>
    <property type="match status" value="1"/>
</dbReference>
<gene>
    <name evidence="2" type="ORF">METZ01_LOCUS185281</name>
</gene>
<sequence>VSGMMDCGYMAYTPSALFLNGAYWGIHNIREKFDPHYFFENFNVDPDNIDQLEYTQTQSGTQLMVIEGSMDNYNSMINYILSNDLNDPVVYNQIKQWMNVDSFIDHLVMTLYCANTSWGHNREWWRSREEDGKWQWLIVDLDRGFNVSNSYTNLLDNLMDDYELFQYLLNSQFFQDRFIQRAAAHLSNTFLPERIDAIVDSLSSKISAEMPHHIDRWEDEGGISSMGDWVNELDEIKQFSENRNNIVRNQFISELNLDGTVQVTVVVDPTGSGRVFINDVPMINPVGEGVYFENKPISLLAQPKPGYQFLGWAGVSDSMRIDYNCITDSLFTAVFQLSEEIILPSVITENTLLTNEQPYAVVQDLVISSGVVLTISESVEIRMPEAGNIIVEGQFIINGTEENPVQIIPHSSIGDNRWGAICFNNDTDTSTISHLRLTGASTGVDPMVHHGAISSMNSHIILDHVEIENVEFPIYAEGGSIILNSSSISCDFICDFINVKGGDALIENCIFYGSDAQDTDAIDLDNVTNGIIRNNRIYDFTGDNSDGIDIGENSEDILIDSNLIYHSGDKGISVGQGSSVILDRNLVVGCNNGIAIKDNSAAYVINNTFFYNDTA</sequence>
<dbReference type="InterPro" id="IPR011050">
    <property type="entry name" value="Pectin_lyase_fold/virulence"/>
</dbReference>
<dbReference type="SMART" id="SM00710">
    <property type="entry name" value="PbH1"/>
    <property type="match status" value="7"/>
</dbReference>
<feature type="domain" description="Right handed beta helix" evidence="1">
    <location>
        <begin position="497"/>
        <end position="613"/>
    </location>
</feature>
<reference evidence="2" key="1">
    <citation type="submission" date="2018-05" db="EMBL/GenBank/DDBJ databases">
        <authorList>
            <person name="Lanie J.A."/>
            <person name="Ng W.-L."/>
            <person name="Kazmierczak K.M."/>
            <person name="Andrzejewski T.M."/>
            <person name="Davidsen T.M."/>
            <person name="Wayne K.J."/>
            <person name="Tettelin H."/>
            <person name="Glass J.I."/>
            <person name="Rusch D."/>
            <person name="Podicherti R."/>
            <person name="Tsui H.-C.T."/>
            <person name="Winkler M.E."/>
        </authorList>
    </citation>
    <scope>NUCLEOTIDE SEQUENCE</scope>
</reference>
<dbReference type="Pfam" id="PF13229">
    <property type="entry name" value="Beta_helix"/>
    <property type="match status" value="1"/>
</dbReference>